<organism evidence="5 6">
    <name type="scientific">Desulfotomaculum nigrificans (strain DSM 14880 / VKM B-2319 / CO-1-SRB)</name>
    <name type="common">Desulfotomaculum carboxydivorans</name>
    <dbReference type="NCBI Taxonomy" id="868595"/>
    <lineage>
        <taxon>Bacteria</taxon>
        <taxon>Bacillati</taxon>
        <taxon>Bacillota</taxon>
        <taxon>Clostridia</taxon>
        <taxon>Eubacteriales</taxon>
        <taxon>Desulfotomaculaceae</taxon>
        <taxon>Desulfotomaculum</taxon>
    </lineage>
</organism>
<dbReference type="PROSITE" id="PS50932">
    <property type="entry name" value="HTH_LACI_2"/>
    <property type="match status" value="1"/>
</dbReference>
<dbReference type="RefSeq" id="WP_013810442.1">
    <property type="nucleotide sequence ID" value="NC_015565.1"/>
</dbReference>
<dbReference type="CDD" id="cd01392">
    <property type="entry name" value="HTH_LacI"/>
    <property type="match status" value="1"/>
</dbReference>
<dbReference type="PANTHER" id="PTHR30146:SF109">
    <property type="entry name" value="HTH-TYPE TRANSCRIPTIONAL REGULATOR GALS"/>
    <property type="match status" value="1"/>
</dbReference>
<dbReference type="SUPFAM" id="SSF47413">
    <property type="entry name" value="lambda repressor-like DNA-binding domains"/>
    <property type="match status" value="1"/>
</dbReference>
<dbReference type="Gene3D" id="1.10.260.40">
    <property type="entry name" value="lambda repressor-like DNA-binding domains"/>
    <property type="match status" value="1"/>
</dbReference>
<dbReference type="InterPro" id="IPR028082">
    <property type="entry name" value="Peripla_BP_I"/>
</dbReference>
<dbReference type="Pfam" id="PF00356">
    <property type="entry name" value="LacI"/>
    <property type="match status" value="1"/>
</dbReference>
<evidence type="ECO:0000259" key="4">
    <source>
        <dbReference type="PROSITE" id="PS50932"/>
    </source>
</evidence>
<dbReference type="STRING" id="868595.Desca_1911"/>
<feature type="domain" description="HTH lacI-type" evidence="4">
    <location>
        <begin position="2"/>
        <end position="56"/>
    </location>
</feature>
<keyword evidence="3" id="KW-0804">Transcription</keyword>
<protein>
    <submittedName>
        <fullName evidence="5">Transcriptional regulator, LacI family</fullName>
    </submittedName>
</protein>
<gene>
    <name evidence="5" type="ordered locus">Desca_1911</name>
</gene>
<dbReference type="PANTHER" id="PTHR30146">
    <property type="entry name" value="LACI-RELATED TRANSCRIPTIONAL REPRESSOR"/>
    <property type="match status" value="1"/>
</dbReference>
<dbReference type="eggNOG" id="COG1609">
    <property type="taxonomic scope" value="Bacteria"/>
</dbReference>
<dbReference type="CDD" id="cd06267">
    <property type="entry name" value="PBP1_LacI_sugar_binding-like"/>
    <property type="match status" value="1"/>
</dbReference>
<dbReference type="SMART" id="SM00354">
    <property type="entry name" value="HTH_LACI"/>
    <property type="match status" value="1"/>
</dbReference>
<evidence type="ECO:0000313" key="5">
    <source>
        <dbReference type="EMBL" id="AEF94755.1"/>
    </source>
</evidence>
<keyword evidence="6" id="KW-1185">Reference proteome</keyword>
<dbReference type="InterPro" id="IPR000843">
    <property type="entry name" value="HTH_LacI"/>
</dbReference>
<proteinExistence type="predicted"/>
<dbReference type="AlphaFoldDB" id="F6B8R2"/>
<dbReference type="GO" id="GO:0003700">
    <property type="term" value="F:DNA-binding transcription factor activity"/>
    <property type="evidence" value="ECO:0007669"/>
    <property type="project" value="TreeGrafter"/>
</dbReference>
<dbReference type="EMBL" id="CP002736">
    <property type="protein sequence ID" value="AEF94755.1"/>
    <property type="molecule type" value="Genomic_DNA"/>
</dbReference>
<evidence type="ECO:0000313" key="6">
    <source>
        <dbReference type="Proteomes" id="UP000009226"/>
    </source>
</evidence>
<reference evidence="5 6" key="1">
    <citation type="submission" date="2011-05" db="EMBL/GenBank/DDBJ databases">
        <title>Complete sequence of Desulfotomaculum carboxydivorans CO-1-SRB.</title>
        <authorList>
            <consortium name="US DOE Joint Genome Institute"/>
            <person name="Lucas S."/>
            <person name="Han J."/>
            <person name="Lapidus A."/>
            <person name="Cheng J.-F."/>
            <person name="Goodwin L."/>
            <person name="Pitluck S."/>
            <person name="Peters L."/>
            <person name="Mikhailova N."/>
            <person name="Lu M."/>
            <person name="Han C."/>
            <person name="Tapia R."/>
            <person name="Land M."/>
            <person name="Hauser L."/>
            <person name="Kyrpides N."/>
            <person name="Ivanova N."/>
            <person name="Pagani I."/>
            <person name="Stams A."/>
            <person name="Plugge C."/>
            <person name="Muyzer G."/>
            <person name="Kuever J."/>
            <person name="Parshina S."/>
            <person name="Ivanova A."/>
            <person name="Nazina T."/>
            <person name="Woyke T."/>
        </authorList>
    </citation>
    <scope>NUCLEOTIDE SEQUENCE [LARGE SCALE GENOMIC DNA]</scope>
    <source>
        <strain evidence="6">DSM 14880 / VKM B-2319 / CO-1-SRB</strain>
    </source>
</reference>
<dbReference type="KEGG" id="dca:Desca_1911"/>
<dbReference type="HOGENOM" id="CLU_037628_6_0_9"/>
<keyword evidence="1" id="KW-0805">Transcription regulation</keyword>
<sequence>MATIKDVAKLAGVSVSTVSRALNGSGYVDRTTEERVMAAVKQLNYKPNQIARGLISKKTKTFGLILPDISNPFFPEMARGAEDEASKHGYNIILCNSDWQIEKEKMHLNLLQQKCVDGIILVGSRINEQYLSVLSKSATPIVLLDRTSALDIHSISTNNVLGAYLATKHLIDQGYQNIAHIAGPALSPSAQQRLAGYRKALVEHHRVFDLVLVTEGDYRIAGGTLAMQRLLRLATIPDAVFCANDLMAIGALEALQQAGVKVPEEIALVGYDGINLARYVNPKLTTIIQPTYQMGIMAVQLILETISSGQKNFKSIELDPILEIRESSLRRETYAKTSCISDR</sequence>
<accession>F6B8R2</accession>
<evidence type="ECO:0000256" key="2">
    <source>
        <dbReference type="ARBA" id="ARBA00023125"/>
    </source>
</evidence>
<keyword evidence="2" id="KW-0238">DNA-binding</keyword>
<dbReference type="PROSITE" id="PS00356">
    <property type="entry name" value="HTH_LACI_1"/>
    <property type="match status" value="1"/>
</dbReference>
<dbReference type="Pfam" id="PF00532">
    <property type="entry name" value="Peripla_BP_1"/>
    <property type="match status" value="1"/>
</dbReference>
<dbReference type="GO" id="GO:0000976">
    <property type="term" value="F:transcription cis-regulatory region binding"/>
    <property type="evidence" value="ECO:0007669"/>
    <property type="project" value="TreeGrafter"/>
</dbReference>
<dbReference type="Proteomes" id="UP000009226">
    <property type="component" value="Chromosome"/>
</dbReference>
<dbReference type="InterPro" id="IPR001761">
    <property type="entry name" value="Peripla_BP/Lac1_sug-bd_dom"/>
</dbReference>
<dbReference type="SUPFAM" id="SSF53822">
    <property type="entry name" value="Periplasmic binding protein-like I"/>
    <property type="match status" value="1"/>
</dbReference>
<name>F6B8R2_DESCC</name>
<dbReference type="InterPro" id="IPR010982">
    <property type="entry name" value="Lambda_DNA-bd_dom_sf"/>
</dbReference>
<dbReference type="PRINTS" id="PR00036">
    <property type="entry name" value="HTHLACI"/>
</dbReference>
<dbReference type="Gene3D" id="3.40.50.2300">
    <property type="match status" value="2"/>
</dbReference>
<evidence type="ECO:0000256" key="1">
    <source>
        <dbReference type="ARBA" id="ARBA00023015"/>
    </source>
</evidence>
<evidence type="ECO:0000256" key="3">
    <source>
        <dbReference type="ARBA" id="ARBA00023163"/>
    </source>
</evidence>